<dbReference type="AlphaFoldDB" id="A0A558C5F9"/>
<organism evidence="12 13">
    <name type="scientific">Amycolatopsis rhizosphaerae</name>
    <dbReference type="NCBI Taxonomy" id="2053003"/>
    <lineage>
        <taxon>Bacteria</taxon>
        <taxon>Bacillati</taxon>
        <taxon>Actinomycetota</taxon>
        <taxon>Actinomycetes</taxon>
        <taxon>Pseudonocardiales</taxon>
        <taxon>Pseudonocardiaceae</taxon>
        <taxon>Amycolatopsis</taxon>
    </lineage>
</organism>
<dbReference type="EC" id="3.5.4.26" evidence="5"/>
<evidence type="ECO:0000256" key="5">
    <source>
        <dbReference type="ARBA" id="ARBA00012766"/>
    </source>
</evidence>
<dbReference type="EMBL" id="VJWX01000237">
    <property type="protein sequence ID" value="TVT44029.1"/>
    <property type="molecule type" value="Genomic_DNA"/>
</dbReference>
<keyword evidence="13" id="KW-1185">Reference proteome</keyword>
<dbReference type="Pfam" id="PF01872">
    <property type="entry name" value="RibD_C"/>
    <property type="match status" value="1"/>
</dbReference>
<dbReference type="GO" id="GO:0009231">
    <property type="term" value="P:riboflavin biosynthetic process"/>
    <property type="evidence" value="ECO:0007669"/>
    <property type="project" value="UniProtKB-UniPathway"/>
</dbReference>
<evidence type="ECO:0000256" key="9">
    <source>
        <dbReference type="ARBA" id="ARBA00049861"/>
    </source>
</evidence>
<comment type="pathway">
    <text evidence="2">Cofactor biosynthesis; riboflavin biosynthesis; 5-amino-6-(D-ribitylamino)uracil from GTP: step 2/4.</text>
</comment>
<dbReference type="InterPro" id="IPR016193">
    <property type="entry name" value="Cytidine_deaminase-like"/>
</dbReference>
<keyword evidence="8" id="KW-0560">Oxidoreductase</keyword>
<evidence type="ECO:0000256" key="7">
    <source>
        <dbReference type="ARBA" id="ARBA00022857"/>
    </source>
</evidence>
<name>A0A558C5F9_9PSEU</name>
<dbReference type="SUPFAM" id="SSF53927">
    <property type="entry name" value="Cytidine deaminase-like"/>
    <property type="match status" value="1"/>
</dbReference>
<evidence type="ECO:0000256" key="1">
    <source>
        <dbReference type="ARBA" id="ARBA00002151"/>
    </source>
</evidence>
<sequence length="360" mass="38458">MRKRPYVLASAAISLDGRLDDTSGDRLLLSSEEDFARVDQVRAGADAILVGANTIRTDNPRLLTRSGPQPVKVTLSTGGGLDPAARFFTTGTAGKLVYVPTPAVAEATARLGPVATVVDAGDPLDLHRLLADLADRGIGRLMVEGGGSVHTLFLRENVVDELHLVVAPLFVGEEDSPRFLGTGPFPRGRLMLAEVRQLGDVVLLRYLLGQAARDHRRLREAVELAERCPPSATFRVGAVITDAEDRVLSTGYSGETDPKDHAEEIALAKLGPDPRLAGATIYSSLEPCSARASRPVTCTRHILDAGIPRVVFAWREPNLFVDAEGAEQLLAAGREVVEIPELAPLVRATNRHLPGVMGTG</sequence>
<evidence type="ECO:0000313" key="12">
    <source>
        <dbReference type="EMBL" id="TVT44029.1"/>
    </source>
</evidence>
<evidence type="ECO:0000259" key="11">
    <source>
        <dbReference type="PROSITE" id="PS51747"/>
    </source>
</evidence>
<evidence type="ECO:0000256" key="3">
    <source>
        <dbReference type="ARBA" id="ARBA00005259"/>
    </source>
</evidence>
<dbReference type="PANTHER" id="PTHR38011:SF7">
    <property type="entry name" value="2,5-DIAMINO-6-RIBOSYLAMINO-4(3H)-PYRIMIDINONE 5'-PHOSPHATE REDUCTASE"/>
    <property type="match status" value="1"/>
</dbReference>
<comment type="similarity">
    <text evidence="4">In the C-terminal section; belongs to the HTP reductase family.</text>
</comment>
<dbReference type="Pfam" id="PF00383">
    <property type="entry name" value="dCMP_cyt_deam_1"/>
    <property type="match status" value="1"/>
</dbReference>
<comment type="function">
    <text evidence="1">Converts 2,5-diamino-6-(ribosylamino)-4(3h)-pyrimidinone 5'-phosphate into 5-amino-6-(ribosylamino)-2,4(1h,3h)-pyrimidinedione 5'-phosphate.</text>
</comment>
<dbReference type="Proteomes" id="UP000320011">
    <property type="component" value="Unassembled WGS sequence"/>
</dbReference>
<dbReference type="GO" id="GO:0008835">
    <property type="term" value="F:diaminohydroxyphosphoribosylaminopyrimidine deaminase activity"/>
    <property type="evidence" value="ECO:0007669"/>
    <property type="project" value="UniProtKB-EC"/>
</dbReference>
<dbReference type="InterPro" id="IPR002125">
    <property type="entry name" value="CMP_dCMP_dom"/>
</dbReference>
<dbReference type="RefSeq" id="WP_144590598.1">
    <property type="nucleotide sequence ID" value="NZ_VJWX01000237.1"/>
</dbReference>
<comment type="caution">
    <text evidence="12">The sequence shown here is derived from an EMBL/GenBank/DDBJ whole genome shotgun (WGS) entry which is preliminary data.</text>
</comment>
<dbReference type="UniPathway" id="UPA00275">
    <property type="reaction ID" value="UER00401"/>
</dbReference>
<proteinExistence type="inferred from homology"/>
<evidence type="ECO:0000256" key="10">
    <source>
        <dbReference type="ARBA" id="ARBA00049886"/>
    </source>
</evidence>
<dbReference type="InterPro" id="IPR002734">
    <property type="entry name" value="RibDG_C"/>
</dbReference>
<reference evidence="12 13" key="2">
    <citation type="submission" date="2019-08" db="EMBL/GenBank/DDBJ databases">
        <title>Amycolatopsis acidicola sp. nov., isolated from peat swamp forest soil.</title>
        <authorList>
            <person name="Srisuk N."/>
        </authorList>
    </citation>
    <scope>NUCLEOTIDE SEQUENCE [LARGE SCALE GENOMIC DNA]</scope>
    <source>
        <strain evidence="12 13">TBRC 6029</strain>
    </source>
</reference>
<dbReference type="Gene3D" id="3.40.430.10">
    <property type="entry name" value="Dihydrofolate Reductase, subunit A"/>
    <property type="match status" value="1"/>
</dbReference>
<evidence type="ECO:0000313" key="13">
    <source>
        <dbReference type="Proteomes" id="UP000320011"/>
    </source>
</evidence>
<protein>
    <recommendedName>
        <fullName evidence="6">Riboflavin biosynthesis protein RibD</fullName>
        <ecNumber evidence="5">3.5.4.26</ecNumber>
    </recommendedName>
</protein>
<evidence type="ECO:0000256" key="6">
    <source>
        <dbReference type="ARBA" id="ARBA00019930"/>
    </source>
</evidence>
<comment type="catalytic activity">
    <reaction evidence="10">
        <text>2,5-diamino-6-hydroxy-4-(5-phosphoribosylamino)-pyrimidine + H2O + H(+) = 5-amino-6-(5-phospho-D-ribosylamino)uracil + NH4(+)</text>
        <dbReference type="Rhea" id="RHEA:21868"/>
        <dbReference type="ChEBI" id="CHEBI:15377"/>
        <dbReference type="ChEBI" id="CHEBI:15378"/>
        <dbReference type="ChEBI" id="CHEBI:28938"/>
        <dbReference type="ChEBI" id="CHEBI:58453"/>
        <dbReference type="ChEBI" id="CHEBI:58614"/>
        <dbReference type="EC" id="3.5.4.26"/>
    </reaction>
</comment>
<gene>
    <name evidence="12" type="ORF">FNH05_21965</name>
</gene>
<dbReference type="Gene3D" id="3.40.140.10">
    <property type="entry name" value="Cytidine Deaminase, domain 2"/>
    <property type="match status" value="1"/>
</dbReference>
<dbReference type="InterPro" id="IPR024072">
    <property type="entry name" value="DHFR-like_dom_sf"/>
</dbReference>
<evidence type="ECO:0000256" key="8">
    <source>
        <dbReference type="ARBA" id="ARBA00023002"/>
    </source>
</evidence>
<dbReference type="GO" id="GO:0008703">
    <property type="term" value="F:5-amino-6-(5-phosphoribosylamino)uracil reductase activity"/>
    <property type="evidence" value="ECO:0007669"/>
    <property type="project" value="UniProtKB-EC"/>
</dbReference>
<dbReference type="SUPFAM" id="SSF53597">
    <property type="entry name" value="Dihydrofolate reductase-like"/>
    <property type="match status" value="1"/>
</dbReference>
<feature type="domain" description="CMP/dCMP-type deaminase" evidence="11">
    <location>
        <begin position="212"/>
        <end position="337"/>
    </location>
</feature>
<accession>A0A558C5F9</accession>
<reference evidence="12 13" key="1">
    <citation type="submission" date="2019-07" db="EMBL/GenBank/DDBJ databases">
        <authorList>
            <person name="Duangmal K."/>
            <person name="Teo W.F.A."/>
        </authorList>
    </citation>
    <scope>NUCLEOTIDE SEQUENCE [LARGE SCALE GENOMIC DNA]</scope>
    <source>
        <strain evidence="12 13">TBRC 6029</strain>
    </source>
</reference>
<dbReference type="PROSITE" id="PS51747">
    <property type="entry name" value="CYT_DCMP_DEAMINASES_2"/>
    <property type="match status" value="1"/>
</dbReference>
<comment type="similarity">
    <text evidence="3">In the N-terminal section; belongs to the cytidine and deoxycytidylate deaminase family.</text>
</comment>
<keyword evidence="7" id="KW-0521">NADP</keyword>
<dbReference type="InterPro" id="IPR050765">
    <property type="entry name" value="Riboflavin_Biosynth_HTPR"/>
</dbReference>
<dbReference type="OrthoDB" id="9800865at2"/>
<evidence type="ECO:0000256" key="2">
    <source>
        <dbReference type="ARBA" id="ARBA00004882"/>
    </source>
</evidence>
<dbReference type="PANTHER" id="PTHR38011">
    <property type="entry name" value="DIHYDROFOLATE REDUCTASE FAMILY PROTEIN (AFU_ORTHOLOGUE AFUA_8G06820)"/>
    <property type="match status" value="1"/>
</dbReference>
<evidence type="ECO:0000256" key="4">
    <source>
        <dbReference type="ARBA" id="ARBA00007417"/>
    </source>
</evidence>
<comment type="catalytic activity">
    <reaction evidence="9">
        <text>5-amino-6-(5-phospho-D-ribitylamino)uracil + NADP(+) = 5-amino-6-(5-phospho-D-ribosylamino)uracil + NADPH + H(+)</text>
        <dbReference type="Rhea" id="RHEA:17845"/>
        <dbReference type="ChEBI" id="CHEBI:15378"/>
        <dbReference type="ChEBI" id="CHEBI:57783"/>
        <dbReference type="ChEBI" id="CHEBI:58349"/>
        <dbReference type="ChEBI" id="CHEBI:58421"/>
        <dbReference type="ChEBI" id="CHEBI:58453"/>
        <dbReference type="EC" id="1.1.1.193"/>
    </reaction>
</comment>